<organism evidence="4 5">
    <name type="scientific">Escallonia herrerae</name>
    <dbReference type="NCBI Taxonomy" id="1293975"/>
    <lineage>
        <taxon>Eukaryota</taxon>
        <taxon>Viridiplantae</taxon>
        <taxon>Streptophyta</taxon>
        <taxon>Embryophyta</taxon>
        <taxon>Tracheophyta</taxon>
        <taxon>Spermatophyta</taxon>
        <taxon>Magnoliopsida</taxon>
        <taxon>eudicotyledons</taxon>
        <taxon>Gunneridae</taxon>
        <taxon>Pentapetalae</taxon>
        <taxon>asterids</taxon>
        <taxon>campanulids</taxon>
        <taxon>Escalloniales</taxon>
        <taxon>Escalloniaceae</taxon>
        <taxon>Escallonia</taxon>
    </lineage>
</organism>
<evidence type="ECO:0000313" key="4">
    <source>
        <dbReference type="EMBL" id="KAK3038831.1"/>
    </source>
</evidence>
<reference evidence="4" key="1">
    <citation type="submission" date="2022-12" db="EMBL/GenBank/DDBJ databases">
        <title>Draft genome assemblies for two species of Escallonia (Escalloniales).</title>
        <authorList>
            <person name="Chanderbali A."/>
            <person name="Dervinis C."/>
            <person name="Anghel I."/>
            <person name="Soltis D."/>
            <person name="Soltis P."/>
            <person name="Zapata F."/>
        </authorList>
    </citation>
    <scope>NUCLEOTIDE SEQUENCE</scope>
    <source>
        <strain evidence="4">UCBG64.0493</strain>
        <tissue evidence="4">Leaf</tissue>
    </source>
</reference>
<accession>A0AA88X3B1</accession>
<evidence type="ECO:0000256" key="1">
    <source>
        <dbReference type="ARBA" id="ARBA00004370"/>
    </source>
</evidence>
<keyword evidence="5" id="KW-1185">Reference proteome</keyword>
<dbReference type="PANTHER" id="PTHR47985:SF3">
    <property type="entry name" value="SERINE_THREONINE-PROTEIN KINASE PBL21-RELATED"/>
    <property type="match status" value="1"/>
</dbReference>
<dbReference type="SUPFAM" id="SSF56112">
    <property type="entry name" value="Protein kinase-like (PK-like)"/>
    <property type="match status" value="1"/>
</dbReference>
<dbReference type="Gene3D" id="3.30.200.20">
    <property type="entry name" value="Phosphorylase Kinase, domain 1"/>
    <property type="match status" value="1"/>
</dbReference>
<evidence type="ECO:0000256" key="2">
    <source>
        <dbReference type="ARBA" id="ARBA00022527"/>
    </source>
</evidence>
<keyword evidence="3" id="KW-0472">Membrane</keyword>
<evidence type="ECO:0000256" key="3">
    <source>
        <dbReference type="ARBA" id="ARBA00023136"/>
    </source>
</evidence>
<keyword evidence="2" id="KW-0723">Serine/threonine-protein kinase</keyword>
<keyword evidence="2" id="KW-0808">Transferase</keyword>
<dbReference type="GO" id="GO:0016020">
    <property type="term" value="C:membrane"/>
    <property type="evidence" value="ECO:0007669"/>
    <property type="project" value="UniProtKB-SubCell"/>
</dbReference>
<keyword evidence="2" id="KW-0418">Kinase</keyword>
<gene>
    <name evidence="4" type="ORF">RJ639_028553</name>
</gene>
<dbReference type="InterPro" id="IPR011009">
    <property type="entry name" value="Kinase-like_dom_sf"/>
</dbReference>
<proteinExistence type="predicted"/>
<comment type="subcellular location">
    <subcellularLocation>
        <location evidence="1">Membrane</location>
    </subcellularLocation>
</comment>
<sequence length="240" mass="26561">MGCFRGSGRNGRDLGVLIMSEKGRESMSQKERRFTFLELSKATQNFRAGNLLGRGGFGSVYKGRLQSGQSRPFLKDLSRFVQLADPLLQGRFQVHSLKYAVAVTGMCLQEEAQFRPSIQDVVEALECCATSTDILEKGLALVAYTVISCNFIQHVEPKLASEEQRMKAVSGDGIGPYSEPSMLLAAPQPSQVDWFCKEGDQRLLVYEYMKMGTLEDLLFGNLPLSCNCVDNSLIVSLLQP</sequence>
<evidence type="ECO:0000313" key="5">
    <source>
        <dbReference type="Proteomes" id="UP001188597"/>
    </source>
</evidence>
<dbReference type="PANTHER" id="PTHR47985">
    <property type="entry name" value="OS07G0668900 PROTEIN"/>
    <property type="match status" value="1"/>
</dbReference>
<dbReference type="Proteomes" id="UP001188597">
    <property type="component" value="Unassembled WGS sequence"/>
</dbReference>
<name>A0AA88X3B1_9ASTE</name>
<dbReference type="EMBL" id="JAVXUP010000088">
    <property type="protein sequence ID" value="KAK3038831.1"/>
    <property type="molecule type" value="Genomic_DNA"/>
</dbReference>
<dbReference type="GO" id="GO:0004674">
    <property type="term" value="F:protein serine/threonine kinase activity"/>
    <property type="evidence" value="ECO:0007669"/>
    <property type="project" value="UniProtKB-KW"/>
</dbReference>
<dbReference type="AlphaFoldDB" id="A0AA88X3B1"/>
<comment type="caution">
    <text evidence="4">The sequence shown here is derived from an EMBL/GenBank/DDBJ whole genome shotgun (WGS) entry which is preliminary data.</text>
</comment>
<protein>
    <submittedName>
        <fullName evidence="4">Uncharacterized protein</fullName>
    </submittedName>
</protein>